<dbReference type="InterPro" id="IPR010606">
    <property type="entry name" value="Mib_Herc2"/>
</dbReference>
<feature type="region of interest" description="Disordered" evidence="4">
    <location>
        <begin position="757"/>
        <end position="806"/>
    </location>
</feature>
<dbReference type="UniPathway" id="UPA00143"/>
<dbReference type="Gene3D" id="2.30.30.40">
    <property type="entry name" value="SH3 Domains"/>
    <property type="match status" value="1"/>
</dbReference>
<dbReference type="EMBL" id="GBRD01004407">
    <property type="protein sequence ID" value="JAG61414.1"/>
    <property type="molecule type" value="Transcribed_RNA"/>
</dbReference>
<evidence type="ECO:0000256" key="1">
    <source>
        <dbReference type="ARBA" id="ARBA00000885"/>
    </source>
</evidence>
<dbReference type="InterPro" id="IPR037252">
    <property type="entry name" value="Mib_Herc2_sf"/>
</dbReference>
<dbReference type="InterPro" id="IPR012919">
    <property type="entry name" value="SUN_dom"/>
</dbReference>
<dbReference type="SUPFAM" id="SSF159034">
    <property type="entry name" value="Mib/herc2 domain-like"/>
    <property type="match status" value="1"/>
</dbReference>
<dbReference type="GO" id="GO:0016607">
    <property type="term" value="C:nuclear speck"/>
    <property type="evidence" value="ECO:0007669"/>
    <property type="project" value="TreeGrafter"/>
</dbReference>
<dbReference type="Pfam" id="PF06701">
    <property type="entry name" value="MIB_HERC2"/>
    <property type="match status" value="1"/>
</dbReference>
<dbReference type="PANTHER" id="PTHR45670:SF1">
    <property type="entry name" value="E3 UBIQUITIN-PROTEIN LIGASE HECTD1"/>
    <property type="match status" value="1"/>
</dbReference>
<evidence type="ECO:0000313" key="6">
    <source>
        <dbReference type="EMBL" id="JAG61414.1"/>
    </source>
</evidence>
<evidence type="ECO:0000256" key="3">
    <source>
        <dbReference type="RuleBase" id="RU369009"/>
    </source>
</evidence>
<dbReference type="GO" id="GO:0043161">
    <property type="term" value="P:proteasome-mediated ubiquitin-dependent protein catabolic process"/>
    <property type="evidence" value="ECO:0007669"/>
    <property type="project" value="TreeGrafter"/>
</dbReference>
<dbReference type="PANTHER" id="PTHR45670">
    <property type="entry name" value="E3 UBIQUITIN-PROTEIN LIGASE TRIP12"/>
    <property type="match status" value="1"/>
</dbReference>
<dbReference type="SUPFAM" id="SSF49785">
    <property type="entry name" value="Galactose-binding domain-like"/>
    <property type="match status" value="1"/>
</dbReference>
<dbReference type="GO" id="GO:0061630">
    <property type="term" value="F:ubiquitin protein ligase activity"/>
    <property type="evidence" value="ECO:0007669"/>
    <property type="project" value="UniProtKB-UniRule"/>
</dbReference>
<dbReference type="EMBL" id="GBRD01000739">
    <property type="protein sequence ID" value="JAG65082.1"/>
    <property type="molecule type" value="Transcribed_RNA"/>
</dbReference>
<dbReference type="Pfam" id="PF07738">
    <property type="entry name" value="Sad1_UNC"/>
    <property type="match status" value="1"/>
</dbReference>
<evidence type="ECO:0000256" key="2">
    <source>
        <dbReference type="ARBA" id="ARBA00022679"/>
    </source>
</evidence>
<evidence type="ECO:0000256" key="4">
    <source>
        <dbReference type="SAM" id="MobiDB-lite"/>
    </source>
</evidence>
<dbReference type="Gene3D" id="2.60.120.260">
    <property type="entry name" value="Galactose-binding domain-like"/>
    <property type="match status" value="1"/>
</dbReference>
<comment type="pathway">
    <text evidence="3">Protein modification; protein ubiquitination.</text>
</comment>
<evidence type="ECO:0000259" key="5">
    <source>
        <dbReference type="PROSITE" id="PS51416"/>
    </source>
</evidence>
<dbReference type="PROSITE" id="PS51416">
    <property type="entry name" value="MIB_HERC2"/>
    <property type="match status" value="1"/>
</dbReference>
<proteinExistence type="inferred from homology"/>
<dbReference type="FunFam" id="2.60.120.260:FF:000014">
    <property type="entry name" value="E3 ubiquitin-protein ligase HECTD1 isoform X1"/>
    <property type="match status" value="1"/>
</dbReference>
<feature type="compositionally biased region" description="Polar residues" evidence="4">
    <location>
        <begin position="761"/>
        <end position="773"/>
    </location>
</feature>
<sequence length="862" mass="95248">MLVEVIATVLDNEDDEDGHLVVLQIIEDLMTKAREIFLDHFARLGVFCKVAQLASVSSSTPEPHAKLPENENDVSSCDDAKEVLPGKAYHWKDWCICRGRDCLYIWSESAALELSNGSNGWFRFILDGKLATMYSSGSPEGGTDSTGKARNSESLTTEENRGEFLEKLQRARSQVKPNAHSNPILSRTGPTSIVVGNWSLSSHKESQLHIHNSEGQQQATILREDLAGFVFESNRGTKHSFTAETSLGAEFASGWSGKRGKRLRSKIEALRHKVKTQAQEIYDKYFRAAQAQPRSVVAKLGAIVAQLERAVEKQMWSRSSHHDPNLAEAISSLSEVLDQQVSAYEVQSSGLVQALLSLFNNYKYTANLFMQRGQDVGNHKAAVILVHKLVAVLESIEKLPIYQYESPGACFGLQILTRRLRFRLERFPGESSLIDRTGRSLKMEPLATVSQLNNYLLKMVAKQWYDYDRSTFSFVRALKEPNVKISFRHQHDFDENGLIYWIGSNAKTAEWVNPAQYGLVVVTSSDGRNLPYGRLEDILSRDISALNCHTNDDKRAWFSIDLGVWIIPSCYTLRHARGYGRSALRSWLFQGSKDGINWITLYTHVDDCSLNDPGSCASWPLEGNNEESIRHVRIQQTGKNASGQTHYLSLSGFEIYGTVLGVCDDLGKVAKEAEASLRKQRRLLKTQVVKQMVVGARVVRGIDWKWRDQDGSPPGEGTITTELHNGWIDVTWDHGGTNSYRMGAEGKFDLKLASDAEAPANKSTSPSGKSRTNADGVALSKSSSTPSLADKEEGQAKVSVASTDQATSADNLAAKQAAAALTESVLSMSMARAGALVSGELATSDLATIVETLPTPENERSH</sequence>
<organism evidence="6">
    <name type="scientific">Lygus hesperus</name>
    <name type="common">Western plant bug</name>
    <dbReference type="NCBI Taxonomy" id="30085"/>
    <lineage>
        <taxon>Eukaryota</taxon>
        <taxon>Metazoa</taxon>
        <taxon>Ecdysozoa</taxon>
        <taxon>Arthropoda</taxon>
        <taxon>Hexapoda</taxon>
        <taxon>Insecta</taxon>
        <taxon>Pterygota</taxon>
        <taxon>Neoptera</taxon>
        <taxon>Paraneoptera</taxon>
        <taxon>Hemiptera</taxon>
        <taxon>Heteroptera</taxon>
        <taxon>Panheteroptera</taxon>
        <taxon>Cimicomorpha</taxon>
        <taxon>Miridae</taxon>
        <taxon>Mirini</taxon>
        <taxon>Lygus</taxon>
    </lineage>
</organism>
<keyword evidence="3" id="KW-0833">Ubl conjugation pathway</keyword>
<feature type="domain" description="MIB/HERC2" evidence="5">
    <location>
        <begin position="684"/>
        <end position="756"/>
    </location>
</feature>
<feature type="compositionally biased region" description="Polar residues" evidence="4">
    <location>
        <begin position="135"/>
        <end position="157"/>
    </location>
</feature>
<dbReference type="EC" id="2.3.2.26" evidence="3"/>
<comment type="similarity">
    <text evidence="3">Belongs to the UPL family. K-HECT subfamily.</text>
</comment>
<dbReference type="FunFam" id="2.30.30.40:FF:000085">
    <property type="entry name" value="E3 ubiquitin-protein ligase HECTD1 isoform X1"/>
    <property type="match status" value="1"/>
</dbReference>
<dbReference type="GO" id="GO:0046872">
    <property type="term" value="F:metal ion binding"/>
    <property type="evidence" value="ECO:0007669"/>
    <property type="project" value="InterPro"/>
</dbReference>
<name>A0A0K8T796_LYGHE</name>
<accession>A0A0K8T796</accession>
<dbReference type="InterPro" id="IPR045322">
    <property type="entry name" value="HECTD1/TRIP12-like"/>
</dbReference>
<dbReference type="GO" id="GO:0070534">
    <property type="term" value="P:protein K63-linked ubiquitination"/>
    <property type="evidence" value="ECO:0007669"/>
    <property type="project" value="TreeGrafter"/>
</dbReference>
<comment type="function">
    <text evidence="3">E3 ubiquitin-protein ligase which accepts ubiquitin from an E2 ubiquitin-conjugating enzyme in the form of a thioester and then directly transfers the ubiquitin to targeted substrates.</text>
</comment>
<feature type="region of interest" description="Disordered" evidence="4">
    <location>
        <begin position="135"/>
        <end position="160"/>
    </location>
</feature>
<dbReference type="AlphaFoldDB" id="A0A0K8T796"/>
<keyword evidence="2 3" id="KW-0808">Transferase</keyword>
<dbReference type="InterPro" id="IPR008979">
    <property type="entry name" value="Galactose-bd-like_sf"/>
</dbReference>
<reference evidence="6" key="1">
    <citation type="submission" date="2014-09" db="EMBL/GenBank/DDBJ databases">
        <authorList>
            <person name="Magalhaes I.L.F."/>
            <person name="Oliveira U."/>
            <person name="Santos F.R."/>
            <person name="Vidigal T.H.D.A."/>
            <person name="Brescovit A.D."/>
            <person name="Santos A.J."/>
        </authorList>
    </citation>
    <scope>NUCLEOTIDE SEQUENCE</scope>
</reference>
<comment type="catalytic activity">
    <reaction evidence="1 3">
        <text>S-ubiquitinyl-[E2 ubiquitin-conjugating enzyme]-L-cysteine + [acceptor protein]-L-lysine = [E2 ubiquitin-conjugating enzyme]-L-cysteine + N(6)-ubiquitinyl-[acceptor protein]-L-lysine.</text>
        <dbReference type="EC" id="2.3.2.26"/>
    </reaction>
</comment>
<protein>
    <recommendedName>
        <fullName evidence="3">E3 ubiquitin-protein ligase</fullName>
        <ecNumber evidence="3">2.3.2.26</ecNumber>
    </recommendedName>
</protein>